<evidence type="ECO:0000256" key="2">
    <source>
        <dbReference type="ARBA" id="ARBA00005625"/>
    </source>
</evidence>
<dbReference type="GO" id="GO:0000785">
    <property type="term" value="C:chromatin"/>
    <property type="evidence" value="ECO:0007669"/>
    <property type="project" value="TreeGrafter"/>
</dbReference>
<evidence type="ECO:0000256" key="1">
    <source>
        <dbReference type="ARBA" id="ARBA00004123"/>
    </source>
</evidence>
<keyword evidence="3" id="KW-0539">Nucleus</keyword>
<evidence type="ECO:0000313" key="5">
    <source>
        <dbReference type="EMBL" id="CAD8623001.1"/>
    </source>
</evidence>
<dbReference type="GO" id="GO:0005634">
    <property type="term" value="C:nucleus"/>
    <property type="evidence" value="ECO:0007669"/>
    <property type="project" value="UniProtKB-SubCell"/>
</dbReference>
<comment type="subcellular location">
    <subcellularLocation>
        <location evidence="1">Nucleus</location>
    </subcellularLocation>
</comment>
<reference evidence="5" key="1">
    <citation type="submission" date="2021-01" db="EMBL/GenBank/DDBJ databases">
        <authorList>
            <person name="Corre E."/>
            <person name="Pelletier E."/>
            <person name="Niang G."/>
            <person name="Scheremetjew M."/>
            <person name="Finn R."/>
            <person name="Kale V."/>
            <person name="Holt S."/>
            <person name="Cochrane G."/>
            <person name="Meng A."/>
            <person name="Brown T."/>
            <person name="Cohen L."/>
        </authorList>
    </citation>
    <scope>NUCLEOTIDE SEQUENCE</scope>
    <source>
        <strain evidence="5">CCAP979/52</strain>
    </source>
</reference>
<gene>
    <name evidence="5" type="ORF">CCUR1050_LOCUS676</name>
</gene>
<dbReference type="GO" id="GO:0003712">
    <property type="term" value="F:transcription coregulator activity"/>
    <property type="evidence" value="ECO:0007669"/>
    <property type="project" value="TreeGrafter"/>
</dbReference>
<dbReference type="InterPro" id="IPR024132">
    <property type="entry name" value="Akirin"/>
</dbReference>
<accession>A0A7S0LUJ6</accession>
<dbReference type="PANTHER" id="PTHR13293:SF6">
    <property type="entry name" value="AKIRIN-RELATED"/>
    <property type="match status" value="1"/>
</dbReference>
<name>A0A7S0LUJ6_9CRYP</name>
<evidence type="ECO:0000256" key="3">
    <source>
        <dbReference type="ARBA" id="ARBA00023242"/>
    </source>
</evidence>
<dbReference type="PANTHER" id="PTHR13293">
    <property type="entry name" value="AKIRIN-RELATED"/>
    <property type="match status" value="1"/>
</dbReference>
<sequence>METLRMKRSLDLDGLHDALPPTCRAVGCGAMFSDRQLSKRTRHSGDMMGSISCSVYDSPTSSWASRQIHPVDTESFAETVVSSLQTERLVSVNTPHSERHGSSACSSAEHSNDPFRAARDFNPFPVRGPPLSEELDGIVSGLSPLRKRFFSGAAAGDSAQISEGDDLRSDLPQTPGHSTNTAEKLYTHEELRAVVNKALSIQGASLRSEYNGILQSKLAEQFQSFTKFNLDYISRQIKGNPFSYVS</sequence>
<comment type="similarity">
    <text evidence="2">Belongs to the akirin family.</text>
</comment>
<organism evidence="5">
    <name type="scientific">Cryptomonas curvata</name>
    <dbReference type="NCBI Taxonomy" id="233186"/>
    <lineage>
        <taxon>Eukaryota</taxon>
        <taxon>Cryptophyceae</taxon>
        <taxon>Cryptomonadales</taxon>
        <taxon>Cryptomonadaceae</taxon>
        <taxon>Cryptomonas</taxon>
    </lineage>
</organism>
<feature type="region of interest" description="Disordered" evidence="4">
    <location>
        <begin position="93"/>
        <end position="121"/>
    </location>
</feature>
<dbReference type="EMBL" id="HBEZ01001166">
    <property type="protein sequence ID" value="CAD8623001.1"/>
    <property type="molecule type" value="Transcribed_RNA"/>
</dbReference>
<feature type="compositionally biased region" description="Basic and acidic residues" evidence="4">
    <location>
        <begin position="110"/>
        <end position="119"/>
    </location>
</feature>
<dbReference type="AlphaFoldDB" id="A0A7S0LUJ6"/>
<dbReference type="GO" id="GO:0045944">
    <property type="term" value="P:positive regulation of transcription by RNA polymerase II"/>
    <property type="evidence" value="ECO:0007669"/>
    <property type="project" value="TreeGrafter"/>
</dbReference>
<proteinExistence type="inferred from homology"/>
<protein>
    <submittedName>
        <fullName evidence="5">Uncharacterized protein</fullName>
    </submittedName>
</protein>
<evidence type="ECO:0000256" key="4">
    <source>
        <dbReference type="SAM" id="MobiDB-lite"/>
    </source>
</evidence>